<evidence type="ECO:0000256" key="1">
    <source>
        <dbReference type="SAM" id="Phobius"/>
    </source>
</evidence>
<keyword evidence="1" id="KW-0812">Transmembrane</keyword>
<feature type="non-terminal residue" evidence="2">
    <location>
        <position position="1"/>
    </location>
</feature>
<name>A0A392R7H6_9FABA</name>
<protein>
    <submittedName>
        <fullName evidence="2">Uncharacterized protein</fullName>
    </submittedName>
</protein>
<sequence>VLSDMMRGTSVHDPIVVLSLGLRLICGYICCWTWLIAIGISFDFVADSG</sequence>
<proteinExistence type="predicted"/>
<evidence type="ECO:0000313" key="2">
    <source>
        <dbReference type="EMBL" id="MCI31495.1"/>
    </source>
</evidence>
<feature type="transmembrane region" description="Helical" evidence="1">
    <location>
        <begin position="20"/>
        <end position="46"/>
    </location>
</feature>
<evidence type="ECO:0000313" key="3">
    <source>
        <dbReference type="Proteomes" id="UP000265520"/>
    </source>
</evidence>
<keyword evidence="3" id="KW-1185">Reference proteome</keyword>
<keyword evidence="1" id="KW-1133">Transmembrane helix</keyword>
<dbReference type="EMBL" id="LXQA010187493">
    <property type="protein sequence ID" value="MCI31495.1"/>
    <property type="molecule type" value="Genomic_DNA"/>
</dbReference>
<organism evidence="2 3">
    <name type="scientific">Trifolium medium</name>
    <dbReference type="NCBI Taxonomy" id="97028"/>
    <lineage>
        <taxon>Eukaryota</taxon>
        <taxon>Viridiplantae</taxon>
        <taxon>Streptophyta</taxon>
        <taxon>Embryophyta</taxon>
        <taxon>Tracheophyta</taxon>
        <taxon>Spermatophyta</taxon>
        <taxon>Magnoliopsida</taxon>
        <taxon>eudicotyledons</taxon>
        <taxon>Gunneridae</taxon>
        <taxon>Pentapetalae</taxon>
        <taxon>rosids</taxon>
        <taxon>fabids</taxon>
        <taxon>Fabales</taxon>
        <taxon>Fabaceae</taxon>
        <taxon>Papilionoideae</taxon>
        <taxon>50 kb inversion clade</taxon>
        <taxon>NPAAA clade</taxon>
        <taxon>Hologalegina</taxon>
        <taxon>IRL clade</taxon>
        <taxon>Trifolieae</taxon>
        <taxon>Trifolium</taxon>
    </lineage>
</organism>
<comment type="caution">
    <text evidence="2">The sequence shown here is derived from an EMBL/GenBank/DDBJ whole genome shotgun (WGS) entry which is preliminary data.</text>
</comment>
<accession>A0A392R7H6</accession>
<keyword evidence="1" id="KW-0472">Membrane</keyword>
<dbReference type="AlphaFoldDB" id="A0A392R7H6"/>
<reference evidence="2 3" key="1">
    <citation type="journal article" date="2018" name="Front. Plant Sci.">
        <title>Red Clover (Trifolium pratense) and Zigzag Clover (T. medium) - A Picture of Genomic Similarities and Differences.</title>
        <authorList>
            <person name="Dluhosova J."/>
            <person name="Istvanek J."/>
            <person name="Nedelnik J."/>
            <person name="Repkova J."/>
        </authorList>
    </citation>
    <scope>NUCLEOTIDE SEQUENCE [LARGE SCALE GENOMIC DNA]</scope>
    <source>
        <strain evidence="3">cv. 10/8</strain>
        <tissue evidence="2">Leaf</tissue>
    </source>
</reference>
<dbReference type="Proteomes" id="UP000265520">
    <property type="component" value="Unassembled WGS sequence"/>
</dbReference>